<comment type="caution">
    <text evidence="1">The sequence shown here is derived from an EMBL/GenBank/DDBJ whole genome shotgun (WGS) entry which is preliminary data.</text>
</comment>
<accession>A0ACC0WFX8</accession>
<evidence type="ECO:0000313" key="1">
    <source>
        <dbReference type="EMBL" id="KAI9917753.1"/>
    </source>
</evidence>
<name>A0ACC0WFX8_9STRA</name>
<organism evidence="1 2">
    <name type="scientific">Peronosclerospora sorghi</name>
    <dbReference type="NCBI Taxonomy" id="230839"/>
    <lineage>
        <taxon>Eukaryota</taxon>
        <taxon>Sar</taxon>
        <taxon>Stramenopiles</taxon>
        <taxon>Oomycota</taxon>
        <taxon>Peronosporomycetes</taxon>
        <taxon>Peronosporales</taxon>
        <taxon>Peronosporaceae</taxon>
        <taxon>Peronosclerospora</taxon>
    </lineage>
</organism>
<proteinExistence type="predicted"/>
<gene>
    <name evidence="1" type="ORF">PsorP6_012572</name>
</gene>
<evidence type="ECO:0000313" key="2">
    <source>
        <dbReference type="Proteomes" id="UP001163321"/>
    </source>
</evidence>
<reference evidence="1 2" key="1">
    <citation type="journal article" date="2022" name="bioRxiv">
        <title>The genome of the oomycete Peronosclerospora sorghi, a cosmopolitan pathogen of maize and sorghum, is inflated with dispersed pseudogenes.</title>
        <authorList>
            <person name="Fletcher K."/>
            <person name="Martin F."/>
            <person name="Isakeit T."/>
            <person name="Cavanaugh K."/>
            <person name="Magill C."/>
            <person name="Michelmore R."/>
        </authorList>
    </citation>
    <scope>NUCLEOTIDE SEQUENCE [LARGE SCALE GENOMIC DNA]</scope>
    <source>
        <strain evidence="1">P6</strain>
    </source>
</reference>
<sequence>MTWTSIGIVSVAYYALGAAKTQSIRTRDASMFEATEEEGNVGGAILAVVAILVGTLMVAFGHRFMYETIFATGFALGAISMSITTERMLVDESFASLGAWIAFIAGGVCCGGVALWVHPKSNFLVSVAGGLTLAMLVTNSAAVYVFPRRTTQVFTLLCVVCAVLFAALDFRYGNVVQLVGIHLSGAAMLVWGIGFFIGQFPFPNDLEKYATEDGAGEFVYNLPTAWWAYLAGILVIAALGLCLRLRTMMRRSVVEDENEGFRAHGGGNPSEAMGYKRQHSSMDTMDQCEPMVRDSTARRSSYPTQSFCRLYSRNSEAEAMRMMRAKFLKARALSVEAKNRSVEGPSVQSPRT</sequence>
<dbReference type="EMBL" id="CM047592">
    <property type="protein sequence ID" value="KAI9917753.1"/>
    <property type="molecule type" value="Genomic_DNA"/>
</dbReference>
<dbReference type="Proteomes" id="UP001163321">
    <property type="component" value="Chromosome 13"/>
</dbReference>
<protein>
    <submittedName>
        <fullName evidence="1">Uncharacterized protein</fullName>
    </submittedName>
</protein>
<keyword evidence="2" id="KW-1185">Reference proteome</keyword>